<keyword evidence="5" id="KW-1185">Reference proteome</keyword>
<dbReference type="RefSeq" id="WP_143094581.1">
    <property type="nucleotide sequence ID" value="NZ_BBPN01000010.1"/>
</dbReference>
<dbReference type="eggNOG" id="ENOG5033KDT">
    <property type="taxonomic scope" value="Bacteria"/>
</dbReference>
<dbReference type="OrthoDB" id="4571933at2"/>
<protein>
    <recommendedName>
        <fullName evidence="3">Protein-glutamine gamma-glutamyltransferase-like C-terminal domain-containing protein</fullName>
    </recommendedName>
</protein>
<feature type="compositionally biased region" description="Polar residues" evidence="1">
    <location>
        <begin position="123"/>
        <end position="133"/>
    </location>
</feature>
<evidence type="ECO:0000313" key="5">
    <source>
        <dbReference type="Proteomes" id="UP000183015"/>
    </source>
</evidence>
<keyword evidence="2" id="KW-1133">Transmembrane helix</keyword>
<evidence type="ECO:0000259" key="3">
    <source>
        <dbReference type="Pfam" id="PF13559"/>
    </source>
</evidence>
<keyword evidence="2" id="KW-0812">Transmembrane</keyword>
<evidence type="ECO:0000256" key="2">
    <source>
        <dbReference type="SAM" id="Phobius"/>
    </source>
</evidence>
<keyword evidence="2" id="KW-0472">Membrane</keyword>
<sequence>MARGKDSSRIGVRVGAALGAAVLLGLAAVAMNAAKGTALAGDGPEKGKWGLLAFGILVLAIPLTLRARRSQDALAEETPAQARISSLIVPGFVLMAVATFVGIAVLGTQSHQPPPLQPPQGISAATQGQQAPTSYPPEQPARTTPPGQPKIDFKSLFYGFLWLLAIAALITLAVLVTRWLMARRRTGEGEDGVVIGADAGDGTEEALADAVQAGRAALADDPDPRTAIIACYAAMEASLAQGGISRRKADTPTELLQRAVESELVQGPAARSLTELFSEARYSTHPMGEHQRDQARAALEDIGAHLAAAAAATEAVHGPREEIEI</sequence>
<dbReference type="InterPro" id="IPR025403">
    <property type="entry name" value="TgpA-like_C"/>
</dbReference>
<gene>
    <name evidence="4" type="ORF">SAMN05414137_11862</name>
</gene>
<feature type="transmembrane region" description="Helical" evidence="2">
    <location>
        <begin position="50"/>
        <end position="67"/>
    </location>
</feature>
<organism evidence="4 5">
    <name type="scientific">Streptacidiphilus jiangxiensis</name>
    <dbReference type="NCBI Taxonomy" id="235985"/>
    <lineage>
        <taxon>Bacteria</taxon>
        <taxon>Bacillati</taxon>
        <taxon>Actinomycetota</taxon>
        <taxon>Actinomycetes</taxon>
        <taxon>Kitasatosporales</taxon>
        <taxon>Streptomycetaceae</taxon>
        <taxon>Streptacidiphilus</taxon>
    </lineage>
</organism>
<dbReference type="AlphaFoldDB" id="A0A1H7VIN5"/>
<name>A0A1H7VIN5_STRJI</name>
<dbReference type="Proteomes" id="UP000183015">
    <property type="component" value="Unassembled WGS sequence"/>
</dbReference>
<dbReference type="Pfam" id="PF13559">
    <property type="entry name" value="DUF4129"/>
    <property type="match status" value="1"/>
</dbReference>
<proteinExistence type="predicted"/>
<evidence type="ECO:0000256" key="1">
    <source>
        <dbReference type="SAM" id="MobiDB-lite"/>
    </source>
</evidence>
<dbReference type="EMBL" id="FOAZ01000018">
    <property type="protein sequence ID" value="SEM09000.1"/>
    <property type="molecule type" value="Genomic_DNA"/>
</dbReference>
<feature type="transmembrane region" description="Helical" evidence="2">
    <location>
        <begin position="156"/>
        <end position="176"/>
    </location>
</feature>
<feature type="region of interest" description="Disordered" evidence="1">
    <location>
        <begin position="112"/>
        <end position="147"/>
    </location>
</feature>
<feature type="transmembrane region" description="Helical" evidence="2">
    <location>
        <begin position="87"/>
        <end position="106"/>
    </location>
</feature>
<dbReference type="STRING" id="235985.SAMN05414137_11862"/>
<accession>A0A1H7VIN5</accession>
<evidence type="ECO:0000313" key="4">
    <source>
        <dbReference type="EMBL" id="SEM09000.1"/>
    </source>
</evidence>
<reference evidence="5" key="1">
    <citation type="submission" date="2016-10" db="EMBL/GenBank/DDBJ databases">
        <authorList>
            <person name="Varghese N."/>
        </authorList>
    </citation>
    <scope>NUCLEOTIDE SEQUENCE [LARGE SCALE GENOMIC DNA]</scope>
    <source>
        <strain evidence="5">DSM 45096 / BCRC 16803 / CGMCC 4.1857 / CIP 109030 / JCM 12277 / KCTC 19219 / NBRC 100920 / 33214</strain>
    </source>
</reference>
<feature type="domain" description="Protein-glutamine gamma-glutamyltransferase-like C-terminal" evidence="3">
    <location>
        <begin position="231"/>
        <end position="300"/>
    </location>
</feature>